<dbReference type="AlphaFoldDB" id="A0A7S9RS46"/>
<organism evidence="2 3">
    <name type="scientific">Campylobacter concisus</name>
    <dbReference type="NCBI Taxonomy" id="199"/>
    <lineage>
        <taxon>Bacteria</taxon>
        <taxon>Pseudomonadati</taxon>
        <taxon>Campylobacterota</taxon>
        <taxon>Epsilonproteobacteria</taxon>
        <taxon>Campylobacterales</taxon>
        <taxon>Campylobacteraceae</taxon>
        <taxon>Campylobacter</taxon>
    </lineage>
</organism>
<dbReference type="InterPro" id="IPR029068">
    <property type="entry name" value="Glyas_Bleomycin-R_OHBP_Dase"/>
</dbReference>
<proteinExistence type="predicted"/>
<dbReference type="PANTHER" id="PTHR21366:SF31">
    <property type="entry name" value="METALLOTHIOL TRANSFERASE FOSB"/>
    <property type="match status" value="1"/>
</dbReference>
<dbReference type="Proteomes" id="UP000594571">
    <property type="component" value="Chromosome"/>
</dbReference>
<feature type="domain" description="VOC" evidence="1">
    <location>
        <begin position="5"/>
        <end position="124"/>
    </location>
</feature>
<reference evidence="2 3" key="2">
    <citation type="journal article" date="2020" name="Microb. Genom.">
        <title>Analysis of complete Campylobacter concisus genomes identifies genomospecies features, secretion systems and novel plasmids and their association with severe ulcerative colitis.</title>
        <authorList>
            <person name="Liu F."/>
            <person name="Chen S."/>
            <person name="Luu L.D.W."/>
            <person name="Lee S.A."/>
            <person name="Tay A.C.Y."/>
            <person name="Wu R."/>
            <person name="Riordan S.M."/>
            <person name="Lan R."/>
            <person name="Liu L."/>
            <person name="Zhang L."/>
        </authorList>
    </citation>
    <scope>NUCLEOTIDE SEQUENCE [LARGE SCALE GENOMIC DNA]</scope>
    <source>
        <strain evidence="2 3">H16O-S1</strain>
    </source>
</reference>
<dbReference type="RefSeq" id="WP_107848301.1">
    <property type="nucleotide sequence ID" value="NZ_CP049234.1"/>
</dbReference>
<dbReference type="CDD" id="cd07253">
    <property type="entry name" value="GLOD5"/>
    <property type="match status" value="1"/>
</dbReference>
<protein>
    <submittedName>
        <fullName evidence="2">VOC family protein</fullName>
    </submittedName>
</protein>
<gene>
    <name evidence="2" type="ORF">CVS89_00970</name>
</gene>
<sequence>MQIKNLDHIVIVVSDVKEAFKFYCDILGMRPSQKDGHISLNFGSQKINLHRFEGEFLPAAKHPTKGGADICLIVEDDIEDVRLQLLSKGVEIELGIVERNGALGTMKSLYIYDFDGNLIELSSYKI</sequence>
<dbReference type="PANTHER" id="PTHR21366">
    <property type="entry name" value="GLYOXALASE FAMILY PROTEIN"/>
    <property type="match status" value="1"/>
</dbReference>
<dbReference type="PROSITE" id="PS51819">
    <property type="entry name" value="VOC"/>
    <property type="match status" value="1"/>
</dbReference>
<dbReference type="InterPro" id="IPR004360">
    <property type="entry name" value="Glyas_Fos-R_dOase_dom"/>
</dbReference>
<dbReference type="SUPFAM" id="SSF54593">
    <property type="entry name" value="Glyoxalase/Bleomycin resistance protein/Dihydroxybiphenyl dioxygenase"/>
    <property type="match status" value="1"/>
</dbReference>
<name>A0A7S9RS46_9BACT</name>
<evidence type="ECO:0000313" key="3">
    <source>
        <dbReference type="Proteomes" id="UP000594571"/>
    </source>
</evidence>
<dbReference type="InterPro" id="IPR037523">
    <property type="entry name" value="VOC_core"/>
</dbReference>
<evidence type="ECO:0000313" key="2">
    <source>
        <dbReference type="EMBL" id="QPH96883.1"/>
    </source>
</evidence>
<dbReference type="Pfam" id="PF00903">
    <property type="entry name" value="Glyoxalase"/>
    <property type="match status" value="1"/>
</dbReference>
<dbReference type="InterPro" id="IPR050383">
    <property type="entry name" value="GlyoxalaseI/FosfomycinResist"/>
</dbReference>
<reference evidence="2 3" key="1">
    <citation type="journal article" date="2018" name="Emerg. Microbes Infect.">
        <title>Genomic analysis of oral Campylobacter concisus strains identified a potential bacterial molecular marker associated with active Crohn's disease.</title>
        <authorList>
            <person name="Liu F."/>
            <person name="Ma R."/>
            <person name="Tay C.Y.A."/>
            <person name="Octavia S."/>
            <person name="Lan R."/>
            <person name="Chung H.K.L."/>
            <person name="Riordan S.M."/>
            <person name="Grimm M.C."/>
            <person name="Leong R.W."/>
            <person name="Tanaka M.M."/>
            <person name="Connor S."/>
            <person name="Zhang L."/>
        </authorList>
    </citation>
    <scope>NUCLEOTIDE SEQUENCE [LARGE SCALE GENOMIC DNA]</scope>
    <source>
        <strain evidence="2 3">H16O-S1</strain>
    </source>
</reference>
<accession>A0A7S9RS46</accession>
<evidence type="ECO:0000259" key="1">
    <source>
        <dbReference type="PROSITE" id="PS51819"/>
    </source>
</evidence>
<dbReference type="EMBL" id="CP049263">
    <property type="protein sequence ID" value="QPH96883.1"/>
    <property type="molecule type" value="Genomic_DNA"/>
</dbReference>
<dbReference type="Gene3D" id="3.10.180.10">
    <property type="entry name" value="2,3-Dihydroxybiphenyl 1,2-Dioxygenase, domain 1"/>
    <property type="match status" value="1"/>
</dbReference>